<dbReference type="PROSITE" id="PS01122">
    <property type="entry name" value="CASPASE_CYS"/>
    <property type="match status" value="1"/>
</dbReference>
<dbReference type="PROSITE" id="PS50207">
    <property type="entry name" value="CASPASE_P10"/>
    <property type="match status" value="1"/>
</dbReference>
<dbReference type="GO" id="GO:0005634">
    <property type="term" value="C:nucleus"/>
    <property type="evidence" value="ECO:0007669"/>
    <property type="project" value="UniProtKB-SubCell"/>
</dbReference>
<dbReference type="CDD" id="cd00032">
    <property type="entry name" value="CASc"/>
    <property type="match status" value="1"/>
</dbReference>
<evidence type="ECO:0000256" key="5">
    <source>
        <dbReference type="ARBA" id="ARBA00022553"/>
    </source>
</evidence>
<keyword evidence="7" id="KW-0053">Apoptosis</keyword>
<dbReference type="Ensembl" id="ENSSPUT00000004732.1">
    <property type="protein sequence ID" value="ENSSPUP00000004453.1"/>
    <property type="gene ID" value="ENSSPUG00000003440.1"/>
</dbReference>
<evidence type="ECO:0000256" key="7">
    <source>
        <dbReference type="ARBA" id="ARBA00022703"/>
    </source>
</evidence>
<keyword evidence="8" id="KW-0677">Repeat</keyword>
<dbReference type="InterPro" id="IPR016129">
    <property type="entry name" value="Caspase_his_AS"/>
</dbReference>
<evidence type="ECO:0000256" key="12">
    <source>
        <dbReference type="ARBA" id="ARBA00023242"/>
    </source>
</evidence>
<dbReference type="PROSITE" id="PS50208">
    <property type="entry name" value="CASPASE_P20"/>
    <property type="match status" value="1"/>
</dbReference>
<evidence type="ECO:0000313" key="21">
    <source>
        <dbReference type="Proteomes" id="UP000694392"/>
    </source>
</evidence>
<dbReference type="PROSITE" id="PS01121">
    <property type="entry name" value="CASPASE_HIS"/>
    <property type="match status" value="1"/>
</dbReference>
<dbReference type="SMART" id="SM00115">
    <property type="entry name" value="CASc"/>
    <property type="match status" value="1"/>
</dbReference>
<comment type="catalytic activity">
    <reaction evidence="13">
        <text>Strict requirement for Asp at position P1 and has a preferred cleavage sequence of (Leu/Asp/Val)-Glu-Thr-Asp-|-(Gly/Ser/Ala).</text>
        <dbReference type="EC" id="3.4.22.61"/>
    </reaction>
</comment>
<dbReference type="InterPro" id="IPR033139">
    <property type="entry name" value="Caspase_cys_AS"/>
</dbReference>
<dbReference type="PANTHER" id="PTHR48169:SF7">
    <property type="entry name" value="CASPASE 10"/>
    <property type="match status" value="1"/>
</dbReference>
<keyword evidence="6" id="KW-0645">Protease</keyword>
<evidence type="ECO:0000256" key="2">
    <source>
        <dbReference type="ARBA" id="ARBA00004496"/>
    </source>
</evidence>
<evidence type="ECO:0000256" key="9">
    <source>
        <dbReference type="ARBA" id="ARBA00022801"/>
    </source>
</evidence>
<evidence type="ECO:0000259" key="19">
    <source>
        <dbReference type="PROSITE" id="PS50208"/>
    </source>
</evidence>
<dbReference type="GO" id="GO:0006915">
    <property type="term" value="P:apoptotic process"/>
    <property type="evidence" value="ECO:0007669"/>
    <property type="project" value="UniProtKB-KW"/>
</dbReference>
<protein>
    <recommendedName>
        <fullName evidence="15">Caspase-8</fullName>
        <ecNumber evidence="14">3.4.22.61</ecNumber>
    </recommendedName>
</protein>
<name>A0A8D0G7I9_SPHPU</name>
<evidence type="ECO:0000313" key="20">
    <source>
        <dbReference type="Ensembl" id="ENSSPUP00000004453.1"/>
    </source>
</evidence>
<reference evidence="20" key="2">
    <citation type="submission" date="2025-09" db="UniProtKB">
        <authorList>
            <consortium name="Ensembl"/>
        </authorList>
    </citation>
    <scope>IDENTIFICATION</scope>
</reference>
<dbReference type="PRINTS" id="PR00376">
    <property type="entry name" value="IL1BCENZYME"/>
</dbReference>
<dbReference type="GO" id="GO:0051604">
    <property type="term" value="P:protein maturation"/>
    <property type="evidence" value="ECO:0007669"/>
    <property type="project" value="UniProtKB-ARBA"/>
</dbReference>
<keyword evidence="10" id="KW-0788">Thiol protease</keyword>
<evidence type="ECO:0000259" key="18">
    <source>
        <dbReference type="PROSITE" id="PS50207"/>
    </source>
</evidence>
<evidence type="ECO:0000256" key="6">
    <source>
        <dbReference type="ARBA" id="ARBA00022670"/>
    </source>
</evidence>
<evidence type="ECO:0000256" key="14">
    <source>
        <dbReference type="ARBA" id="ARBA00066479"/>
    </source>
</evidence>
<organism evidence="20 21">
    <name type="scientific">Sphenodon punctatus</name>
    <name type="common">Tuatara</name>
    <name type="synonym">Hatteria punctata</name>
    <dbReference type="NCBI Taxonomy" id="8508"/>
    <lineage>
        <taxon>Eukaryota</taxon>
        <taxon>Metazoa</taxon>
        <taxon>Chordata</taxon>
        <taxon>Craniata</taxon>
        <taxon>Vertebrata</taxon>
        <taxon>Euteleostomi</taxon>
        <taxon>Lepidosauria</taxon>
        <taxon>Sphenodontia</taxon>
        <taxon>Sphenodontidae</taxon>
        <taxon>Sphenodon</taxon>
    </lineage>
</organism>
<evidence type="ECO:0000256" key="13">
    <source>
        <dbReference type="ARBA" id="ARBA00051626"/>
    </source>
</evidence>
<keyword evidence="21" id="KW-1185">Reference proteome</keyword>
<sequence length="293" mass="32995">MTESLETRFQSLTVTRGHPVQETLCRKRAATGNPDESEAKEKPSTLQDPYKMDNNPHGYCVILNNSNFTNPNETRSGSDKDAAALKNIFEQLQFKTIVYPNLEAKQIHEMMQEFSSMDHNNMDCFVCCLLSHGDKGIVKGTDWKPAPIKDLVSCFTGSKCPSLANKPKLFFIQACQGEVGQTSVQVEADFCGDLDADAVPLPSIPDWADILIGMATVEDFECYRHREKGSVYIQCLCREMESLCPRRVDLLTILTQVNKEVGEKAFYRKKQMPEIKSTLRKQLIFPVPATLEN</sequence>
<feature type="domain" description="Caspase family p20" evidence="19">
    <location>
        <begin position="56"/>
        <end position="179"/>
    </location>
</feature>
<dbReference type="SUPFAM" id="SSF52129">
    <property type="entry name" value="Caspase-like"/>
    <property type="match status" value="1"/>
</dbReference>
<keyword evidence="11" id="KW-0865">Zymogen</keyword>
<evidence type="ECO:0000256" key="1">
    <source>
        <dbReference type="ARBA" id="ARBA00004123"/>
    </source>
</evidence>
<keyword evidence="4" id="KW-0963">Cytoplasm</keyword>
<dbReference type="OMA" id="QKEFYSM"/>
<dbReference type="GO" id="GO:0006508">
    <property type="term" value="P:proteolysis"/>
    <property type="evidence" value="ECO:0007669"/>
    <property type="project" value="UniProtKB-KW"/>
</dbReference>
<keyword evidence="12" id="KW-0539">Nucleus</keyword>
<dbReference type="GO" id="GO:0032991">
    <property type="term" value="C:protein-containing complex"/>
    <property type="evidence" value="ECO:0007669"/>
    <property type="project" value="UniProtKB-ARBA"/>
</dbReference>
<evidence type="ECO:0000256" key="8">
    <source>
        <dbReference type="ARBA" id="ARBA00022737"/>
    </source>
</evidence>
<evidence type="ECO:0000256" key="10">
    <source>
        <dbReference type="ARBA" id="ARBA00022807"/>
    </source>
</evidence>
<comment type="subcellular location">
    <subcellularLocation>
        <location evidence="2">Cytoplasm</location>
    </subcellularLocation>
    <subcellularLocation>
        <location evidence="1">Nucleus</location>
    </subcellularLocation>
</comment>
<dbReference type="Pfam" id="PF00656">
    <property type="entry name" value="Peptidase_C14"/>
    <property type="match status" value="1"/>
</dbReference>
<keyword evidence="9" id="KW-0378">Hydrolase</keyword>
<evidence type="ECO:0000256" key="17">
    <source>
        <dbReference type="SAM" id="MobiDB-lite"/>
    </source>
</evidence>
<proteinExistence type="inferred from homology"/>
<dbReference type="Gene3D" id="3.40.50.1460">
    <property type="match status" value="1"/>
</dbReference>
<dbReference type="GO" id="GO:0005737">
    <property type="term" value="C:cytoplasm"/>
    <property type="evidence" value="ECO:0007669"/>
    <property type="project" value="UniProtKB-SubCell"/>
</dbReference>
<dbReference type="Proteomes" id="UP000694392">
    <property type="component" value="Unplaced"/>
</dbReference>
<evidence type="ECO:0000256" key="11">
    <source>
        <dbReference type="ARBA" id="ARBA00023145"/>
    </source>
</evidence>
<dbReference type="GO" id="GO:0004197">
    <property type="term" value="F:cysteine-type endopeptidase activity"/>
    <property type="evidence" value="ECO:0007669"/>
    <property type="project" value="InterPro"/>
</dbReference>
<keyword evidence="5" id="KW-0597">Phosphoprotein</keyword>
<comment type="similarity">
    <text evidence="3 16">Belongs to the peptidase C14A family.</text>
</comment>
<evidence type="ECO:0000256" key="15">
    <source>
        <dbReference type="ARBA" id="ARBA00068172"/>
    </source>
</evidence>
<dbReference type="AlphaFoldDB" id="A0A8D0G7I9"/>
<dbReference type="InterPro" id="IPR029030">
    <property type="entry name" value="Caspase-like_dom_sf"/>
</dbReference>
<reference evidence="20" key="1">
    <citation type="submission" date="2025-08" db="UniProtKB">
        <authorList>
            <consortium name="Ensembl"/>
        </authorList>
    </citation>
    <scope>IDENTIFICATION</scope>
</reference>
<feature type="region of interest" description="Disordered" evidence="17">
    <location>
        <begin position="28"/>
        <end position="50"/>
    </location>
</feature>
<dbReference type="EC" id="3.4.22.61" evidence="14"/>
<dbReference type="InterPro" id="IPR015917">
    <property type="entry name" value="Pept_C14A"/>
</dbReference>
<dbReference type="InterPro" id="IPR002138">
    <property type="entry name" value="Pept_C14_p10"/>
</dbReference>
<dbReference type="GO" id="GO:0043065">
    <property type="term" value="P:positive regulation of apoptotic process"/>
    <property type="evidence" value="ECO:0007669"/>
    <property type="project" value="UniProtKB-ARBA"/>
</dbReference>
<evidence type="ECO:0000256" key="3">
    <source>
        <dbReference type="ARBA" id="ARBA00010134"/>
    </source>
</evidence>
<dbReference type="GO" id="GO:0005886">
    <property type="term" value="C:plasma membrane"/>
    <property type="evidence" value="ECO:0007669"/>
    <property type="project" value="UniProtKB-ARBA"/>
</dbReference>
<dbReference type="PANTHER" id="PTHR48169">
    <property type="entry name" value="DED DOMAIN-CONTAINING PROTEIN"/>
    <property type="match status" value="1"/>
</dbReference>
<dbReference type="GeneTree" id="ENSGT00940000164225"/>
<evidence type="ECO:0000256" key="16">
    <source>
        <dbReference type="RuleBase" id="RU003971"/>
    </source>
</evidence>
<dbReference type="FunFam" id="3.40.50.1460:FF:000008">
    <property type="entry name" value="caspase-8 isoform X1"/>
    <property type="match status" value="1"/>
</dbReference>
<dbReference type="InterPro" id="IPR011600">
    <property type="entry name" value="Pept_C14_caspase"/>
</dbReference>
<feature type="domain" description="Caspase family p10" evidence="18">
    <location>
        <begin position="200"/>
        <end position="285"/>
    </location>
</feature>
<evidence type="ECO:0000256" key="4">
    <source>
        <dbReference type="ARBA" id="ARBA00022490"/>
    </source>
</evidence>
<dbReference type="InterPro" id="IPR001309">
    <property type="entry name" value="Pept_C14_p20"/>
</dbReference>
<accession>A0A8D0G7I9</accession>